<dbReference type="Proteomes" id="UP000283479">
    <property type="component" value="Unassembled WGS sequence"/>
</dbReference>
<dbReference type="GO" id="GO:0016787">
    <property type="term" value="F:hydrolase activity"/>
    <property type="evidence" value="ECO:0007669"/>
    <property type="project" value="UniProtKB-KW"/>
</dbReference>
<keyword evidence="3" id="KW-1185">Reference proteome</keyword>
<dbReference type="InterPro" id="IPR036514">
    <property type="entry name" value="SGNH_hydro_sf"/>
</dbReference>
<dbReference type="AlphaFoldDB" id="A0A3S3A9S4"/>
<dbReference type="InterPro" id="IPR013830">
    <property type="entry name" value="SGNH_hydro"/>
</dbReference>
<protein>
    <submittedName>
        <fullName evidence="2">SGNH/GDSL hydrolase family protein</fullName>
    </submittedName>
</protein>
<dbReference type="Gene3D" id="3.40.50.1110">
    <property type="entry name" value="SGNH hydrolase"/>
    <property type="match status" value="1"/>
</dbReference>
<evidence type="ECO:0000259" key="1">
    <source>
        <dbReference type="Pfam" id="PF13472"/>
    </source>
</evidence>
<dbReference type="CDD" id="cd01832">
    <property type="entry name" value="SGNH_hydrolase_like_1"/>
    <property type="match status" value="1"/>
</dbReference>
<dbReference type="PANTHER" id="PTHR43784:SF2">
    <property type="entry name" value="GDSL-LIKE LIPASE_ACYLHYDROLASE, PUTATIVE (AFU_ORTHOLOGUE AFUA_2G00820)-RELATED"/>
    <property type="match status" value="1"/>
</dbReference>
<organism evidence="2 3">
    <name type="scientific">Rhodococcus xishaensis</name>
    <dbReference type="NCBI Taxonomy" id="2487364"/>
    <lineage>
        <taxon>Bacteria</taxon>
        <taxon>Bacillati</taxon>
        <taxon>Actinomycetota</taxon>
        <taxon>Actinomycetes</taxon>
        <taxon>Mycobacteriales</taxon>
        <taxon>Nocardiaceae</taxon>
        <taxon>Rhodococcus</taxon>
    </lineage>
</organism>
<evidence type="ECO:0000313" key="2">
    <source>
        <dbReference type="EMBL" id="RVW05236.1"/>
    </source>
</evidence>
<comment type="caution">
    <text evidence="2">The sequence shown here is derived from an EMBL/GenBank/DDBJ whole genome shotgun (WGS) entry which is preliminary data.</text>
</comment>
<feature type="domain" description="SGNH hydrolase-type esterase" evidence="1">
    <location>
        <begin position="13"/>
        <end position="186"/>
    </location>
</feature>
<evidence type="ECO:0000313" key="3">
    <source>
        <dbReference type="Proteomes" id="UP000283479"/>
    </source>
</evidence>
<dbReference type="OrthoDB" id="3465773at2"/>
<proteinExistence type="predicted"/>
<dbReference type="InterPro" id="IPR053140">
    <property type="entry name" value="GDSL_Rv0518-like"/>
</dbReference>
<accession>A0A3S3A9S4</accession>
<gene>
    <name evidence="2" type="ORF">EGT50_00985</name>
</gene>
<sequence>MMPQESVFHRYVALGDSFTEGVGDPDATRPNGLRGWADRVAEELAQRSADFGYANLAIRGRLMVPIIEEQVDAAVALEPDLVTIYAGGNDFMRPTIDLDALVERYDDAIGKLAATGATVLMWTAYDTGWAALFGKLRGRSAIYNELIREVADRHGAKIVDFWRFGEYRDLRMWDWDRLHMSTVGHQNMAIRVLETLGVEHHITVDPLGPDLPTDRAARLRADLLWTKRFVLPWIGRRIRGTSSGDDVVAKRPTLAPIR</sequence>
<dbReference type="PANTHER" id="PTHR43784">
    <property type="entry name" value="GDSL-LIKE LIPASE/ACYLHYDROLASE, PUTATIVE (AFU_ORTHOLOGUE AFUA_2G00820)-RELATED"/>
    <property type="match status" value="1"/>
</dbReference>
<keyword evidence="2" id="KW-0378">Hydrolase</keyword>
<dbReference type="Pfam" id="PF13472">
    <property type="entry name" value="Lipase_GDSL_2"/>
    <property type="match status" value="1"/>
</dbReference>
<reference evidence="2 3" key="1">
    <citation type="submission" date="2018-11" db="EMBL/GenBank/DDBJ databases">
        <title>Rhodococcus spongicola sp. nov. and Rhodococcus xishaensis sp. nov. from marine sponges.</title>
        <authorList>
            <person name="Li L."/>
            <person name="Lin H.W."/>
        </authorList>
    </citation>
    <scope>NUCLEOTIDE SEQUENCE [LARGE SCALE GENOMIC DNA]</scope>
    <source>
        <strain evidence="2 3">LHW51113</strain>
    </source>
</reference>
<dbReference type="EMBL" id="RKLO01000001">
    <property type="protein sequence ID" value="RVW05236.1"/>
    <property type="molecule type" value="Genomic_DNA"/>
</dbReference>
<dbReference type="RefSeq" id="WP_127950752.1">
    <property type="nucleotide sequence ID" value="NZ_RKLO01000001.1"/>
</dbReference>
<dbReference type="SUPFAM" id="SSF52266">
    <property type="entry name" value="SGNH hydrolase"/>
    <property type="match status" value="1"/>
</dbReference>
<name>A0A3S3A9S4_9NOCA</name>